<dbReference type="InterPro" id="IPR013611">
    <property type="entry name" value="Transp-assoc_OB_typ2"/>
</dbReference>
<evidence type="ECO:0000256" key="5">
    <source>
        <dbReference type="ARBA" id="ARBA00022840"/>
    </source>
</evidence>
<evidence type="ECO:0000256" key="1">
    <source>
        <dbReference type="ARBA" id="ARBA00022448"/>
    </source>
</evidence>
<keyword evidence="4" id="KW-0547">Nucleotide-binding</keyword>
<dbReference type="Pfam" id="PF08402">
    <property type="entry name" value="TOBE_2"/>
    <property type="match status" value="1"/>
</dbReference>
<keyword evidence="2" id="KW-1003">Cell membrane</keyword>
<feature type="domain" description="ABC transporter" evidence="6">
    <location>
        <begin position="1"/>
        <end position="231"/>
    </location>
</feature>
<dbReference type="PROSITE" id="PS00211">
    <property type="entry name" value="ABC_TRANSPORTER_1"/>
    <property type="match status" value="1"/>
</dbReference>
<dbReference type="PANTHER" id="PTHR42781">
    <property type="entry name" value="SPERMIDINE/PUTRESCINE IMPORT ATP-BINDING PROTEIN POTA"/>
    <property type="match status" value="1"/>
</dbReference>
<reference evidence="7 8" key="1">
    <citation type="submission" date="2020-08" db="EMBL/GenBank/DDBJ databases">
        <title>Genomic Encyclopedia of Type Strains, Phase IV (KMG-IV): sequencing the most valuable type-strain genomes for metagenomic binning, comparative biology and taxonomic classification.</title>
        <authorList>
            <person name="Goeker M."/>
        </authorList>
    </citation>
    <scope>NUCLEOTIDE SEQUENCE [LARGE SCALE GENOMIC DNA]</scope>
    <source>
        <strain evidence="7 8">DSM 29781</strain>
    </source>
</reference>
<comment type="caution">
    <text evidence="7">The sequence shown here is derived from an EMBL/GenBank/DDBJ whole genome shotgun (WGS) entry which is preliminary data.</text>
</comment>
<gene>
    <name evidence="7" type="ORF">HNQ70_002472</name>
</gene>
<keyword evidence="3" id="KW-0472">Membrane</keyword>
<keyword evidence="1" id="KW-0813">Transport</keyword>
<dbReference type="SUPFAM" id="SSF52540">
    <property type="entry name" value="P-loop containing nucleoside triphosphate hydrolases"/>
    <property type="match status" value="1"/>
</dbReference>
<dbReference type="SMART" id="SM00382">
    <property type="entry name" value="AAA"/>
    <property type="match status" value="1"/>
</dbReference>
<dbReference type="EMBL" id="JACHGB010000004">
    <property type="protein sequence ID" value="MBB5272458.1"/>
    <property type="molecule type" value="Genomic_DNA"/>
</dbReference>
<evidence type="ECO:0000259" key="6">
    <source>
        <dbReference type="PROSITE" id="PS50893"/>
    </source>
</evidence>
<proteinExistence type="predicted"/>
<accession>A0A7W8M941</accession>
<organism evidence="7 8">
    <name type="scientific">Quisquiliibacterium transsilvanicum</name>
    <dbReference type="NCBI Taxonomy" id="1549638"/>
    <lineage>
        <taxon>Bacteria</taxon>
        <taxon>Pseudomonadati</taxon>
        <taxon>Pseudomonadota</taxon>
        <taxon>Betaproteobacteria</taxon>
        <taxon>Burkholderiales</taxon>
        <taxon>Burkholderiaceae</taxon>
        <taxon>Quisquiliibacterium</taxon>
    </lineage>
</organism>
<dbReference type="Proteomes" id="UP000532440">
    <property type="component" value="Unassembled WGS sequence"/>
</dbReference>
<dbReference type="GO" id="GO:0016887">
    <property type="term" value="F:ATP hydrolysis activity"/>
    <property type="evidence" value="ECO:0007669"/>
    <property type="project" value="InterPro"/>
</dbReference>
<dbReference type="InterPro" id="IPR003593">
    <property type="entry name" value="AAA+_ATPase"/>
</dbReference>
<evidence type="ECO:0000256" key="2">
    <source>
        <dbReference type="ARBA" id="ARBA00022475"/>
    </source>
</evidence>
<dbReference type="GO" id="GO:0022857">
    <property type="term" value="F:transmembrane transporter activity"/>
    <property type="evidence" value="ECO:0007669"/>
    <property type="project" value="InterPro"/>
</dbReference>
<dbReference type="InterPro" id="IPR027417">
    <property type="entry name" value="P-loop_NTPase"/>
</dbReference>
<dbReference type="PANTHER" id="PTHR42781:SF4">
    <property type="entry name" value="SPERMIDINE_PUTRESCINE IMPORT ATP-BINDING PROTEIN POTA"/>
    <property type="match status" value="1"/>
</dbReference>
<dbReference type="PROSITE" id="PS50893">
    <property type="entry name" value="ABC_TRANSPORTER_2"/>
    <property type="match status" value="1"/>
</dbReference>
<evidence type="ECO:0000313" key="7">
    <source>
        <dbReference type="EMBL" id="MBB5272458.1"/>
    </source>
</evidence>
<dbReference type="InterPro" id="IPR050093">
    <property type="entry name" value="ABC_SmlMolc_Importer"/>
</dbReference>
<sequence>MLDVSLTQVFPIPLRASLRCAPGELLAVVGPSGAGKSTLLKTIAGLLRGASGTVRVGEHRWLDSAAGIDLPAHRRRVGFVFQSYALFPHMSVLGNVMAAADGSREQRAQAARGALAAVHIAGLESRRPDQLSGGQQQRVGLARALVRRPEVLLLDEPFSAVDQMTRERLYEELAELRSQLRIPTVLVTHSIPEAQLLADSMVVLHRGSTLQSGEPEAVYRRPAEPDVARLMGHRNVFPAQAFSDGASRGWLDWKGIELAVTAQVTPGPAAFCIAGDDVRLFEGDTSGRGNVLEAVVERVVPIGATVTVHVRVGNGERLTLSAQKKVLSRRGIGIGTTVGLSLMPEAIHVMPAPRTGA</sequence>
<dbReference type="GO" id="GO:0043190">
    <property type="term" value="C:ATP-binding cassette (ABC) transporter complex"/>
    <property type="evidence" value="ECO:0007669"/>
    <property type="project" value="InterPro"/>
</dbReference>
<dbReference type="Gene3D" id="3.40.50.300">
    <property type="entry name" value="P-loop containing nucleotide triphosphate hydrolases"/>
    <property type="match status" value="1"/>
</dbReference>
<evidence type="ECO:0000313" key="8">
    <source>
        <dbReference type="Proteomes" id="UP000532440"/>
    </source>
</evidence>
<keyword evidence="5 7" id="KW-0067">ATP-binding</keyword>
<dbReference type="SUPFAM" id="SSF50331">
    <property type="entry name" value="MOP-like"/>
    <property type="match status" value="1"/>
</dbReference>
<protein>
    <submittedName>
        <fullName evidence="7">Molybdate transport system ATP-binding protein</fullName>
    </submittedName>
</protein>
<dbReference type="InterPro" id="IPR008995">
    <property type="entry name" value="Mo/tungstate-bd_C_term_dom"/>
</dbReference>
<keyword evidence="3" id="KW-0997">Cell inner membrane</keyword>
<name>A0A7W8M941_9BURK</name>
<dbReference type="GO" id="GO:0005524">
    <property type="term" value="F:ATP binding"/>
    <property type="evidence" value="ECO:0007669"/>
    <property type="project" value="UniProtKB-KW"/>
</dbReference>
<evidence type="ECO:0000256" key="3">
    <source>
        <dbReference type="ARBA" id="ARBA00022519"/>
    </source>
</evidence>
<dbReference type="AlphaFoldDB" id="A0A7W8M941"/>
<evidence type="ECO:0000256" key="4">
    <source>
        <dbReference type="ARBA" id="ARBA00022741"/>
    </source>
</evidence>
<dbReference type="Pfam" id="PF00005">
    <property type="entry name" value="ABC_tran"/>
    <property type="match status" value="1"/>
</dbReference>
<dbReference type="InterPro" id="IPR017871">
    <property type="entry name" value="ABC_transporter-like_CS"/>
</dbReference>
<dbReference type="RefSeq" id="WP_183967901.1">
    <property type="nucleotide sequence ID" value="NZ_BAABEW010000025.1"/>
</dbReference>
<keyword evidence="8" id="KW-1185">Reference proteome</keyword>
<dbReference type="InterPro" id="IPR003439">
    <property type="entry name" value="ABC_transporter-like_ATP-bd"/>
</dbReference>